<accession>A0ACB7GVZ0</accession>
<organism evidence="1 2">
    <name type="scientific">Manihot esculenta</name>
    <name type="common">Cassava</name>
    <name type="synonym">Jatropha manihot</name>
    <dbReference type="NCBI Taxonomy" id="3983"/>
    <lineage>
        <taxon>Eukaryota</taxon>
        <taxon>Viridiplantae</taxon>
        <taxon>Streptophyta</taxon>
        <taxon>Embryophyta</taxon>
        <taxon>Tracheophyta</taxon>
        <taxon>Spermatophyta</taxon>
        <taxon>Magnoliopsida</taxon>
        <taxon>eudicotyledons</taxon>
        <taxon>Gunneridae</taxon>
        <taxon>Pentapetalae</taxon>
        <taxon>rosids</taxon>
        <taxon>fabids</taxon>
        <taxon>Malpighiales</taxon>
        <taxon>Euphorbiaceae</taxon>
        <taxon>Crotonoideae</taxon>
        <taxon>Manihoteae</taxon>
        <taxon>Manihot</taxon>
    </lineage>
</organism>
<name>A0ACB7GVZ0_MANES</name>
<keyword evidence="2" id="KW-1185">Reference proteome</keyword>
<comment type="caution">
    <text evidence="1">The sequence shown here is derived from an EMBL/GenBank/DDBJ whole genome shotgun (WGS) entry which is preliminary data.</text>
</comment>
<proteinExistence type="predicted"/>
<protein>
    <submittedName>
        <fullName evidence="1">Uncharacterized protein</fullName>
    </submittedName>
</protein>
<dbReference type="Proteomes" id="UP000091857">
    <property type="component" value="Chromosome 11"/>
</dbReference>
<evidence type="ECO:0000313" key="2">
    <source>
        <dbReference type="Proteomes" id="UP000091857"/>
    </source>
</evidence>
<evidence type="ECO:0000313" key="1">
    <source>
        <dbReference type="EMBL" id="KAG8644482.1"/>
    </source>
</evidence>
<sequence length="144" mass="16483">MTNIDSSCIAVGDIESIVYLFFTCLRAAAIWITSPLRLRSALFTYSNAKSCWEDLASFLGKQPNSVALLQMATFILWHLWNNRNSFIFRKHYLDVNELLRVAMNHLDDFCTAMQMNSNTSFNYVQFLNVAVSWNPPSLDGESKL</sequence>
<dbReference type="EMBL" id="CM004397">
    <property type="protein sequence ID" value="KAG8644482.1"/>
    <property type="molecule type" value="Genomic_DNA"/>
</dbReference>
<reference evidence="2" key="1">
    <citation type="journal article" date="2016" name="Nat. Biotechnol.">
        <title>Sequencing wild and cultivated cassava and related species reveals extensive interspecific hybridization and genetic diversity.</title>
        <authorList>
            <person name="Bredeson J.V."/>
            <person name="Lyons J.B."/>
            <person name="Prochnik S.E."/>
            <person name="Wu G.A."/>
            <person name="Ha C.M."/>
            <person name="Edsinger-Gonzales E."/>
            <person name="Grimwood J."/>
            <person name="Schmutz J."/>
            <person name="Rabbi I.Y."/>
            <person name="Egesi C."/>
            <person name="Nauluvula P."/>
            <person name="Lebot V."/>
            <person name="Ndunguru J."/>
            <person name="Mkamilo G."/>
            <person name="Bart R.S."/>
            <person name="Setter T.L."/>
            <person name="Gleadow R.M."/>
            <person name="Kulakow P."/>
            <person name="Ferguson M.E."/>
            <person name="Rounsley S."/>
            <person name="Rokhsar D.S."/>
        </authorList>
    </citation>
    <scope>NUCLEOTIDE SEQUENCE [LARGE SCALE GENOMIC DNA]</scope>
    <source>
        <strain evidence="2">cv. AM560-2</strain>
    </source>
</reference>
<gene>
    <name evidence="1" type="ORF">MANES_11G132601v8</name>
</gene>